<feature type="transmembrane region" description="Helical" evidence="1">
    <location>
        <begin position="83"/>
        <end position="102"/>
    </location>
</feature>
<feature type="transmembrane region" description="Helical" evidence="1">
    <location>
        <begin position="196"/>
        <end position="215"/>
    </location>
</feature>
<dbReference type="EMBL" id="JADIML010000286">
    <property type="protein sequence ID" value="MBO8464251.1"/>
    <property type="molecule type" value="Genomic_DNA"/>
</dbReference>
<dbReference type="InterPro" id="IPR010699">
    <property type="entry name" value="DUF1275"/>
</dbReference>
<sequence>MTERKYDAIVHYVMAVCGGFLGVYGLVNRFNIFGSAQTANLISIIGDLFGKNVNGAAIRIGGLLIYISAIIIPTILERKTTWRLKYLAIGVEVIGVFILSILPTDMNPIFGLYPIFFMTAFQWAIFKGANGYVSSTIFSTNNLKQTLSAWTEYYLIDKNKEERKEKAAKAKFFGGTLLGFHIGVFFGYFFSLRFRIQGIWFCIPILATALVLLLLDDYRIREDKKEKIGIYREDI</sequence>
<feature type="transmembrane region" description="Helical" evidence="1">
    <location>
        <begin position="56"/>
        <end position="76"/>
    </location>
</feature>
<feature type="transmembrane region" description="Helical" evidence="1">
    <location>
        <begin position="9"/>
        <end position="27"/>
    </location>
</feature>
<dbReference type="AlphaFoldDB" id="A0A9D9N8E9"/>
<dbReference type="PANTHER" id="PTHR37314">
    <property type="entry name" value="SLR0142 PROTEIN"/>
    <property type="match status" value="1"/>
</dbReference>
<protein>
    <submittedName>
        <fullName evidence="2">DUF1275 domain-containing protein</fullName>
    </submittedName>
</protein>
<feature type="transmembrane region" description="Helical" evidence="1">
    <location>
        <begin position="172"/>
        <end position="190"/>
    </location>
</feature>
<keyword evidence="1" id="KW-1133">Transmembrane helix</keyword>
<gene>
    <name evidence="2" type="ORF">IAC13_10000</name>
</gene>
<keyword evidence="1" id="KW-0472">Membrane</keyword>
<reference evidence="2" key="1">
    <citation type="submission" date="2020-10" db="EMBL/GenBank/DDBJ databases">
        <authorList>
            <person name="Gilroy R."/>
        </authorList>
    </citation>
    <scope>NUCLEOTIDE SEQUENCE</scope>
    <source>
        <strain evidence="2">E3-2379</strain>
    </source>
</reference>
<accession>A0A9D9N8E9</accession>
<feature type="transmembrane region" description="Helical" evidence="1">
    <location>
        <begin position="108"/>
        <end position="126"/>
    </location>
</feature>
<evidence type="ECO:0000313" key="3">
    <source>
        <dbReference type="Proteomes" id="UP000823618"/>
    </source>
</evidence>
<dbReference type="Pfam" id="PF06912">
    <property type="entry name" value="DUF1275"/>
    <property type="match status" value="1"/>
</dbReference>
<keyword evidence="1" id="KW-0812">Transmembrane</keyword>
<comment type="caution">
    <text evidence="2">The sequence shown here is derived from an EMBL/GenBank/DDBJ whole genome shotgun (WGS) entry which is preliminary data.</text>
</comment>
<dbReference type="Proteomes" id="UP000823618">
    <property type="component" value="Unassembled WGS sequence"/>
</dbReference>
<name>A0A9D9N8E9_9FIRM</name>
<organism evidence="2 3">
    <name type="scientific">Candidatus Scybalomonas excrementavium</name>
    <dbReference type="NCBI Taxonomy" id="2840943"/>
    <lineage>
        <taxon>Bacteria</taxon>
        <taxon>Bacillati</taxon>
        <taxon>Bacillota</taxon>
        <taxon>Clostridia</taxon>
        <taxon>Lachnospirales</taxon>
        <taxon>Lachnospiraceae</taxon>
        <taxon>Lachnospiraceae incertae sedis</taxon>
        <taxon>Candidatus Scybalomonas</taxon>
    </lineage>
</organism>
<evidence type="ECO:0000256" key="1">
    <source>
        <dbReference type="SAM" id="Phobius"/>
    </source>
</evidence>
<evidence type="ECO:0000313" key="2">
    <source>
        <dbReference type="EMBL" id="MBO8464251.1"/>
    </source>
</evidence>
<dbReference type="PANTHER" id="PTHR37314:SF4">
    <property type="entry name" value="UPF0700 TRANSMEMBRANE PROTEIN YOAK"/>
    <property type="match status" value="1"/>
</dbReference>
<proteinExistence type="predicted"/>
<reference evidence="2" key="2">
    <citation type="journal article" date="2021" name="PeerJ">
        <title>Extensive microbial diversity within the chicken gut microbiome revealed by metagenomics and culture.</title>
        <authorList>
            <person name="Gilroy R."/>
            <person name="Ravi A."/>
            <person name="Getino M."/>
            <person name="Pursley I."/>
            <person name="Horton D.L."/>
            <person name="Alikhan N.F."/>
            <person name="Baker D."/>
            <person name="Gharbi K."/>
            <person name="Hall N."/>
            <person name="Watson M."/>
            <person name="Adriaenssens E.M."/>
            <person name="Foster-Nyarko E."/>
            <person name="Jarju S."/>
            <person name="Secka A."/>
            <person name="Antonio M."/>
            <person name="Oren A."/>
            <person name="Chaudhuri R.R."/>
            <person name="La Ragione R."/>
            <person name="Hildebrand F."/>
            <person name="Pallen M.J."/>
        </authorList>
    </citation>
    <scope>NUCLEOTIDE SEQUENCE</scope>
    <source>
        <strain evidence="2">E3-2379</strain>
    </source>
</reference>